<name>A0A2Z7C9M5_9LAMI</name>
<gene>
    <name evidence="1" type="ORF">F511_20848</name>
</gene>
<dbReference type="Proteomes" id="UP000250235">
    <property type="component" value="Unassembled WGS sequence"/>
</dbReference>
<dbReference type="EMBL" id="KQ998099">
    <property type="protein sequence ID" value="KZV43586.1"/>
    <property type="molecule type" value="Genomic_DNA"/>
</dbReference>
<proteinExistence type="predicted"/>
<sequence length="71" mass="8368">MGLIKKFVSLRHKTHTRQDHQLLTRSYSHSVEKILWFATRCGLPATGFGEMEMMANAVELNQYEARRRIYL</sequence>
<protein>
    <submittedName>
        <fullName evidence="1">Uncharacterized protein</fullName>
    </submittedName>
</protein>
<accession>A0A2Z7C9M5</accession>
<keyword evidence="2" id="KW-1185">Reference proteome</keyword>
<evidence type="ECO:0000313" key="1">
    <source>
        <dbReference type="EMBL" id="KZV43586.1"/>
    </source>
</evidence>
<dbReference type="AlphaFoldDB" id="A0A2Z7C9M5"/>
<organism evidence="1 2">
    <name type="scientific">Dorcoceras hygrometricum</name>
    <dbReference type="NCBI Taxonomy" id="472368"/>
    <lineage>
        <taxon>Eukaryota</taxon>
        <taxon>Viridiplantae</taxon>
        <taxon>Streptophyta</taxon>
        <taxon>Embryophyta</taxon>
        <taxon>Tracheophyta</taxon>
        <taxon>Spermatophyta</taxon>
        <taxon>Magnoliopsida</taxon>
        <taxon>eudicotyledons</taxon>
        <taxon>Gunneridae</taxon>
        <taxon>Pentapetalae</taxon>
        <taxon>asterids</taxon>
        <taxon>lamiids</taxon>
        <taxon>Lamiales</taxon>
        <taxon>Gesneriaceae</taxon>
        <taxon>Didymocarpoideae</taxon>
        <taxon>Trichosporeae</taxon>
        <taxon>Loxocarpinae</taxon>
        <taxon>Dorcoceras</taxon>
    </lineage>
</organism>
<evidence type="ECO:0000313" key="2">
    <source>
        <dbReference type="Proteomes" id="UP000250235"/>
    </source>
</evidence>
<reference evidence="1 2" key="1">
    <citation type="journal article" date="2015" name="Proc. Natl. Acad. Sci. U.S.A.">
        <title>The resurrection genome of Boea hygrometrica: A blueprint for survival of dehydration.</title>
        <authorList>
            <person name="Xiao L."/>
            <person name="Yang G."/>
            <person name="Zhang L."/>
            <person name="Yang X."/>
            <person name="Zhao S."/>
            <person name="Ji Z."/>
            <person name="Zhou Q."/>
            <person name="Hu M."/>
            <person name="Wang Y."/>
            <person name="Chen M."/>
            <person name="Xu Y."/>
            <person name="Jin H."/>
            <person name="Xiao X."/>
            <person name="Hu G."/>
            <person name="Bao F."/>
            <person name="Hu Y."/>
            <person name="Wan P."/>
            <person name="Li L."/>
            <person name="Deng X."/>
            <person name="Kuang T."/>
            <person name="Xiang C."/>
            <person name="Zhu J.K."/>
            <person name="Oliver M.J."/>
            <person name="He Y."/>
        </authorList>
    </citation>
    <scope>NUCLEOTIDE SEQUENCE [LARGE SCALE GENOMIC DNA]</scope>
    <source>
        <strain evidence="2">cv. XS01</strain>
    </source>
</reference>